<dbReference type="Pfam" id="PF03188">
    <property type="entry name" value="Cytochrom_B561"/>
    <property type="match status" value="1"/>
</dbReference>
<dbReference type="InterPro" id="IPR006593">
    <property type="entry name" value="Cyt_b561/ferric_Rdtase_TM"/>
</dbReference>
<evidence type="ECO:0000256" key="5">
    <source>
        <dbReference type="ARBA" id="ARBA00022692"/>
    </source>
</evidence>
<evidence type="ECO:0000256" key="2">
    <source>
        <dbReference type="ARBA" id="ARBA00004141"/>
    </source>
</evidence>
<evidence type="ECO:0000256" key="1">
    <source>
        <dbReference type="ARBA" id="ARBA00001970"/>
    </source>
</evidence>
<keyword evidence="7" id="KW-0249">Electron transport</keyword>
<sequence>MAGAVPVPGVRFPIVGVIRTIGVVVAAQVLIWCVHFRGGLALSSDDNKLLIFNVHPVLMVIGFLLIQGEAILAYKTLSGTKNFRKFMHLTLQLVALILGLIGTWAALKFHNERGIDNFYSLHSWLGLLCLFLFALQWVVGFITFWYPGGSRNNRAFVLTWHVFIGGFIYALAVATSITGLLEKATFMQGAKMISHYCTEAYLINSLGILLAALGGIVILAFISPQTAKNDAYRGAETVEDQRLTCEGENLVEKDQMLTCGEENLVEMT</sequence>
<evidence type="ECO:0000256" key="10">
    <source>
        <dbReference type="ARBA" id="ARBA00023004"/>
    </source>
</evidence>
<comment type="cofactor">
    <cofactor evidence="1">
        <name>heme b</name>
        <dbReference type="ChEBI" id="CHEBI:60344"/>
    </cofactor>
</comment>
<keyword evidence="11 13" id="KW-0472">Membrane</keyword>
<evidence type="ECO:0000256" key="4">
    <source>
        <dbReference type="ARBA" id="ARBA00022617"/>
    </source>
</evidence>
<evidence type="ECO:0000313" key="16">
    <source>
        <dbReference type="Proteomes" id="UP001140206"/>
    </source>
</evidence>
<keyword evidence="10" id="KW-0408">Iron</keyword>
<evidence type="ECO:0000313" key="15">
    <source>
        <dbReference type="EMBL" id="KAJ4769543.1"/>
    </source>
</evidence>
<organism evidence="15 16">
    <name type="scientific">Rhynchospora pubera</name>
    <dbReference type="NCBI Taxonomy" id="906938"/>
    <lineage>
        <taxon>Eukaryota</taxon>
        <taxon>Viridiplantae</taxon>
        <taxon>Streptophyta</taxon>
        <taxon>Embryophyta</taxon>
        <taxon>Tracheophyta</taxon>
        <taxon>Spermatophyta</taxon>
        <taxon>Magnoliopsida</taxon>
        <taxon>Liliopsida</taxon>
        <taxon>Poales</taxon>
        <taxon>Cyperaceae</taxon>
        <taxon>Cyperoideae</taxon>
        <taxon>Rhynchosporeae</taxon>
        <taxon>Rhynchospora</taxon>
    </lineage>
</organism>
<feature type="transmembrane region" description="Helical" evidence="13">
    <location>
        <begin position="49"/>
        <end position="66"/>
    </location>
</feature>
<feature type="transmembrane region" description="Helical" evidence="13">
    <location>
        <begin position="86"/>
        <end position="107"/>
    </location>
</feature>
<dbReference type="EMBL" id="JAMFTS010000003">
    <property type="protein sequence ID" value="KAJ4769543.1"/>
    <property type="molecule type" value="Genomic_DNA"/>
</dbReference>
<evidence type="ECO:0000259" key="14">
    <source>
        <dbReference type="PROSITE" id="PS50939"/>
    </source>
</evidence>
<keyword evidence="4" id="KW-0349">Heme</keyword>
<comment type="subcellular location">
    <subcellularLocation>
        <location evidence="2">Membrane</location>
        <topology evidence="2">Multi-pass membrane protein</topology>
    </subcellularLocation>
</comment>
<dbReference type="GO" id="GO:0016491">
    <property type="term" value="F:oxidoreductase activity"/>
    <property type="evidence" value="ECO:0007669"/>
    <property type="project" value="UniProtKB-KW"/>
</dbReference>
<feature type="domain" description="Cytochrome b561" evidence="14">
    <location>
        <begin position="17"/>
        <end position="222"/>
    </location>
</feature>
<feature type="transmembrane region" description="Helical" evidence="13">
    <location>
        <begin position="12"/>
        <end position="37"/>
    </location>
</feature>
<name>A0AAV8DJS4_9POAL</name>
<accession>A0AAV8DJS4</accession>
<evidence type="ECO:0000256" key="6">
    <source>
        <dbReference type="ARBA" id="ARBA00022723"/>
    </source>
</evidence>
<evidence type="ECO:0000256" key="8">
    <source>
        <dbReference type="ARBA" id="ARBA00022989"/>
    </source>
</evidence>
<dbReference type="PANTHER" id="PTHR10106">
    <property type="entry name" value="CYTOCHROME B561-RELATED"/>
    <property type="match status" value="1"/>
</dbReference>
<dbReference type="CDD" id="cd08766">
    <property type="entry name" value="Cyt_b561_ACYB-1_like"/>
    <property type="match status" value="1"/>
</dbReference>
<evidence type="ECO:0000256" key="13">
    <source>
        <dbReference type="SAM" id="Phobius"/>
    </source>
</evidence>
<evidence type="ECO:0000256" key="12">
    <source>
        <dbReference type="ARBA" id="ARBA00053762"/>
    </source>
</evidence>
<dbReference type="FunFam" id="1.20.120.1770:FF:000001">
    <property type="entry name" value="Cytochrome b reductase 1"/>
    <property type="match status" value="1"/>
</dbReference>
<feature type="transmembrane region" description="Helical" evidence="13">
    <location>
        <begin position="158"/>
        <end position="181"/>
    </location>
</feature>
<keyword evidence="9" id="KW-0560">Oxidoreductase</keyword>
<dbReference type="Proteomes" id="UP001140206">
    <property type="component" value="Chromosome 3"/>
</dbReference>
<comment type="function">
    <text evidence="12">Two-heme-containing cytochrome. Catalyzes ascorbate-dependent trans-membrane electron transfer by utilizing a concerted H(+)/e(-) transfer mechanism.</text>
</comment>
<dbReference type="InterPro" id="IPR043205">
    <property type="entry name" value="CYB561/CYBRD1-like"/>
</dbReference>
<dbReference type="PROSITE" id="PS50939">
    <property type="entry name" value="CYTOCHROME_B561"/>
    <property type="match status" value="1"/>
</dbReference>
<dbReference type="SMART" id="SM00665">
    <property type="entry name" value="B561"/>
    <property type="match status" value="1"/>
</dbReference>
<dbReference type="PANTHER" id="PTHR10106:SF0">
    <property type="entry name" value="LD36721P"/>
    <property type="match status" value="1"/>
</dbReference>
<evidence type="ECO:0000256" key="9">
    <source>
        <dbReference type="ARBA" id="ARBA00023002"/>
    </source>
</evidence>
<comment type="caution">
    <text evidence="15">The sequence shown here is derived from an EMBL/GenBank/DDBJ whole genome shotgun (WGS) entry which is preliminary data.</text>
</comment>
<proteinExistence type="predicted"/>
<feature type="transmembrane region" description="Helical" evidence="13">
    <location>
        <begin position="119"/>
        <end position="146"/>
    </location>
</feature>
<keyword evidence="6" id="KW-0479">Metal-binding</keyword>
<dbReference type="AlphaFoldDB" id="A0AAV8DJS4"/>
<dbReference type="GO" id="GO:0046872">
    <property type="term" value="F:metal ion binding"/>
    <property type="evidence" value="ECO:0007669"/>
    <property type="project" value="UniProtKB-KW"/>
</dbReference>
<reference evidence="15" key="1">
    <citation type="submission" date="2022-08" db="EMBL/GenBank/DDBJ databases">
        <authorList>
            <person name="Marques A."/>
        </authorList>
    </citation>
    <scope>NUCLEOTIDE SEQUENCE</scope>
    <source>
        <strain evidence="15">RhyPub2mFocal</strain>
        <tissue evidence="15">Leaves</tissue>
    </source>
</reference>
<keyword evidence="8 13" id="KW-1133">Transmembrane helix</keyword>
<evidence type="ECO:0000256" key="7">
    <source>
        <dbReference type="ARBA" id="ARBA00022982"/>
    </source>
</evidence>
<evidence type="ECO:0000256" key="11">
    <source>
        <dbReference type="ARBA" id="ARBA00023136"/>
    </source>
</evidence>
<dbReference type="GO" id="GO:0016020">
    <property type="term" value="C:membrane"/>
    <property type="evidence" value="ECO:0007669"/>
    <property type="project" value="UniProtKB-SubCell"/>
</dbReference>
<protein>
    <recommendedName>
        <fullName evidence="14">Cytochrome b561 domain-containing protein</fullName>
    </recommendedName>
</protein>
<keyword evidence="5 13" id="KW-0812">Transmembrane</keyword>
<keyword evidence="16" id="KW-1185">Reference proteome</keyword>
<keyword evidence="3" id="KW-0813">Transport</keyword>
<feature type="transmembrane region" description="Helical" evidence="13">
    <location>
        <begin position="201"/>
        <end position="222"/>
    </location>
</feature>
<dbReference type="Gene3D" id="1.20.120.1770">
    <property type="match status" value="1"/>
</dbReference>
<evidence type="ECO:0000256" key="3">
    <source>
        <dbReference type="ARBA" id="ARBA00022448"/>
    </source>
</evidence>
<gene>
    <name evidence="15" type="ORF">LUZ62_053800</name>
</gene>